<proteinExistence type="predicted"/>
<evidence type="ECO:0000313" key="2">
    <source>
        <dbReference type="Proteomes" id="UP000789375"/>
    </source>
</evidence>
<comment type="caution">
    <text evidence="1">The sequence shown here is derived from an EMBL/GenBank/DDBJ whole genome shotgun (WGS) entry which is preliminary data.</text>
</comment>
<organism evidence="1 2">
    <name type="scientific">Funneliformis mosseae</name>
    <name type="common">Endomycorrhizal fungus</name>
    <name type="synonym">Glomus mosseae</name>
    <dbReference type="NCBI Taxonomy" id="27381"/>
    <lineage>
        <taxon>Eukaryota</taxon>
        <taxon>Fungi</taxon>
        <taxon>Fungi incertae sedis</taxon>
        <taxon>Mucoromycota</taxon>
        <taxon>Glomeromycotina</taxon>
        <taxon>Glomeromycetes</taxon>
        <taxon>Glomerales</taxon>
        <taxon>Glomeraceae</taxon>
        <taxon>Funneliformis</taxon>
    </lineage>
</organism>
<reference evidence="1" key="1">
    <citation type="submission" date="2021-06" db="EMBL/GenBank/DDBJ databases">
        <authorList>
            <person name="Kallberg Y."/>
            <person name="Tangrot J."/>
            <person name="Rosling A."/>
        </authorList>
    </citation>
    <scope>NUCLEOTIDE SEQUENCE</scope>
    <source>
        <strain evidence="1">87-6 pot B 2015</strain>
    </source>
</reference>
<dbReference type="Proteomes" id="UP000789375">
    <property type="component" value="Unassembled WGS sequence"/>
</dbReference>
<protein>
    <submittedName>
        <fullName evidence="1">11636_t:CDS:1</fullName>
    </submittedName>
</protein>
<accession>A0A9N9GRD9</accession>
<sequence length="55" mass="6305">MRSITIILVKLINYKLAMQALNISWLNLQRTGCRDSSRLLRSITSRSRKGENTLA</sequence>
<keyword evidence="2" id="KW-1185">Reference proteome</keyword>
<dbReference type="AlphaFoldDB" id="A0A9N9GRD9"/>
<dbReference type="EMBL" id="CAJVPP010003081">
    <property type="protein sequence ID" value="CAG8620129.1"/>
    <property type="molecule type" value="Genomic_DNA"/>
</dbReference>
<evidence type="ECO:0000313" key="1">
    <source>
        <dbReference type="EMBL" id="CAG8620129.1"/>
    </source>
</evidence>
<gene>
    <name evidence="1" type="ORF">FMOSSE_LOCUS9937</name>
</gene>
<name>A0A9N9GRD9_FUNMO</name>